<dbReference type="EMBL" id="PEZD01000045">
    <property type="protein sequence ID" value="PIS17166.1"/>
    <property type="molecule type" value="Genomic_DNA"/>
</dbReference>
<dbReference type="Proteomes" id="UP000229675">
    <property type="component" value="Unassembled WGS sequence"/>
</dbReference>
<accession>A0A2H0WWW8</accession>
<evidence type="ECO:0000313" key="3">
    <source>
        <dbReference type="EMBL" id="PIS17166.1"/>
    </source>
</evidence>
<dbReference type="HAMAP" id="MF_00674">
    <property type="entry name" value="UPF0251"/>
    <property type="match status" value="1"/>
</dbReference>
<evidence type="ECO:0000256" key="1">
    <source>
        <dbReference type="ARBA" id="ARBA00009350"/>
    </source>
</evidence>
<sequence length="92" mass="10711">MVRPRLCRRIRFNPNVTYFKPQGVPMRFLEVVELTTEEVEALRLRNIKDLEQEEAAKKMNTSQSTFQRILSSAYKKITEALINGKAIKIKKG</sequence>
<comment type="similarity">
    <text evidence="1 2">Belongs to the UPF0251 family.</text>
</comment>
<gene>
    <name evidence="3" type="ORF">COT59_02100</name>
</gene>
<dbReference type="PANTHER" id="PTHR37478">
    <property type="match status" value="1"/>
</dbReference>
<evidence type="ECO:0000313" key="4">
    <source>
        <dbReference type="Proteomes" id="UP000229675"/>
    </source>
</evidence>
<reference evidence="4" key="1">
    <citation type="submission" date="2017-09" db="EMBL/GenBank/DDBJ databases">
        <title>Depth-based differentiation of microbial function through sediment-hosted aquifers and enrichment of novel symbionts in the deep terrestrial subsurface.</title>
        <authorList>
            <person name="Probst A.J."/>
            <person name="Ladd B."/>
            <person name="Jarett J.K."/>
            <person name="Geller-Mcgrath D.E."/>
            <person name="Sieber C.M.K."/>
            <person name="Emerson J.B."/>
            <person name="Anantharaman K."/>
            <person name="Thomas B.C."/>
            <person name="Malmstrom R."/>
            <person name="Stieglmeier M."/>
            <person name="Klingl A."/>
            <person name="Woyke T."/>
            <person name="Ryan C.M."/>
            <person name="Banfield J.F."/>
        </authorList>
    </citation>
    <scope>NUCLEOTIDE SEQUENCE [LARGE SCALE GENOMIC DNA]</scope>
</reference>
<dbReference type="InterPro" id="IPR013324">
    <property type="entry name" value="RNA_pol_sigma_r3/r4-like"/>
</dbReference>
<evidence type="ECO:0000256" key="2">
    <source>
        <dbReference type="HAMAP-Rule" id="MF_00674"/>
    </source>
</evidence>
<dbReference type="Pfam" id="PF02001">
    <property type="entry name" value="DUF134"/>
    <property type="match status" value="1"/>
</dbReference>
<dbReference type="InterPro" id="IPR002852">
    <property type="entry name" value="UPF0251"/>
</dbReference>
<dbReference type="Gene3D" id="1.10.10.10">
    <property type="entry name" value="Winged helix-like DNA-binding domain superfamily/Winged helix DNA-binding domain"/>
    <property type="match status" value="1"/>
</dbReference>
<dbReference type="SUPFAM" id="SSF88659">
    <property type="entry name" value="Sigma3 and sigma4 domains of RNA polymerase sigma factors"/>
    <property type="match status" value="1"/>
</dbReference>
<comment type="caution">
    <text evidence="3">The sequence shown here is derived from an EMBL/GenBank/DDBJ whole genome shotgun (WGS) entry which is preliminary data.</text>
</comment>
<name>A0A2H0WWW8_9BACT</name>
<protein>
    <recommendedName>
        <fullName evidence="2">UPF0251 protein COT59_02100</fullName>
    </recommendedName>
</protein>
<organism evidence="3 4">
    <name type="scientific">Candidatus Nealsonbacteria bacterium CG09_land_8_20_14_0_10_42_14</name>
    <dbReference type="NCBI Taxonomy" id="1974707"/>
    <lineage>
        <taxon>Bacteria</taxon>
        <taxon>Candidatus Nealsoniibacteriota</taxon>
    </lineage>
</organism>
<dbReference type="InterPro" id="IPR036388">
    <property type="entry name" value="WH-like_DNA-bd_sf"/>
</dbReference>
<dbReference type="AlphaFoldDB" id="A0A2H0WWW8"/>
<dbReference type="PANTHER" id="PTHR37478:SF2">
    <property type="entry name" value="UPF0251 PROTEIN TK0562"/>
    <property type="match status" value="1"/>
</dbReference>
<proteinExistence type="inferred from homology"/>